<dbReference type="Proteomes" id="UP000095780">
    <property type="component" value="Unassembled WGS sequence"/>
</dbReference>
<dbReference type="EC" id="2.7.1.180" evidence="1 10"/>
<dbReference type="Pfam" id="PF02424">
    <property type="entry name" value="ApbE"/>
    <property type="match status" value="1"/>
</dbReference>
<sequence>MKYNIRKYILAGITAILAAAVLTACGGSKPEKDDTVQSTQEIFAMDTYMSLTAYGSNSEEAVSKAVQEINRLDAMFSVGNEDSDVTKINENGSGEVSEETAFIMNRAMQVSKETKGAFDITIYPVMELWGFTTKNYRVPESSEIADVLKHVSYTNVEVNGQQVTLSDGASIDLGGIAKGYTSLRVIQIMKDCGIEHAIINLGGNVQVLGTKTDGSDWRVAIQNPDSESSYLGVLSTADKAVITSGGYERYFEQDGQVYHHIIDPQTGYPSESDLTSVTIVCSDGTTADALSTALFVMGLDGAKELYRSGAIDFDMILFDGSRVYVSEGIASGFSTGMDKEIITRQP</sequence>
<feature type="chain" id="PRO_5039750967" description="FAD:protein FMN transferase" evidence="12">
    <location>
        <begin position="25"/>
        <end position="346"/>
    </location>
</feature>
<accession>A0A174ZFY4</accession>
<evidence type="ECO:0000256" key="8">
    <source>
        <dbReference type="ARBA" id="ARBA00031306"/>
    </source>
</evidence>
<keyword evidence="12" id="KW-0732">Signal</keyword>
<keyword evidence="7 10" id="KW-0460">Magnesium</keyword>
<evidence type="ECO:0000256" key="11">
    <source>
        <dbReference type="PIRSR" id="PIRSR006268-2"/>
    </source>
</evidence>
<keyword evidence="12 13" id="KW-0449">Lipoprotein</keyword>
<comment type="similarity">
    <text evidence="10 12">Belongs to the ApbE family.</text>
</comment>
<dbReference type="InterPro" id="IPR024932">
    <property type="entry name" value="ApbE"/>
</dbReference>
<dbReference type="Gene3D" id="3.10.520.10">
    <property type="entry name" value="ApbE-like domains"/>
    <property type="match status" value="1"/>
</dbReference>
<evidence type="ECO:0000256" key="3">
    <source>
        <dbReference type="ARBA" id="ARBA00022630"/>
    </source>
</evidence>
<dbReference type="SUPFAM" id="SSF143631">
    <property type="entry name" value="ApbE-like"/>
    <property type="match status" value="1"/>
</dbReference>
<dbReference type="GO" id="GO:0005886">
    <property type="term" value="C:plasma membrane"/>
    <property type="evidence" value="ECO:0007669"/>
    <property type="project" value="UniProtKB-SubCell"/>
</dbReference>
<evidence type="ECO:0000256" key="2">
    <source>
        <dbReference type="ARBA" id="ARBA00016337"/>
    </source>
</evidence>
<protein>
    <recommendedName>
        <fullName evidence="2 10">FAD:protein FMN transferase</fullName>
        <ecNumber evidence="1 10">2.7.1.180</ecNumber>
    </recommendedName>
    <alternativeName>
        <fullName evidence="8 10">Flavin transferase</fullName>
    </alternativeName>
</protein>
<keyword evidence="12" id="KW-1003">Cell membrane</keyword>
<feature type="signal peptide" evidence="12">
    <location>
        <begin position="1"/>
        <end position="24"/>
    </location>
</feature>
<evidence type="ECO:0000256" key="7">
    <source>
        <dbReference type="ARBA" id="ARBA00022842"/>
    </source>
</evidence>
<evidence type="ECO:0000256" key="5">
    <source>
        <dbReference type="ARBA" id="ARBA00022723"/>
    </source>
</evidence>
<keyword evidence="3 10" id="KW-0285">Flavoprotein</keyword>
<dbReference type="GO" id="GO:0016740">
    <property type="term" value="F:transferase activity"/>
    <property type="evidence" value="ECO:0007669"/>
    <property type="project" value="UniProtKB-UniRule"/>
</dbReference>
<dbReference type="EMBL" id="CZBV01000004">
    <property type="protein sequence ID" value="CUQ86225.1"/>
    <property type="molecule type" value="Genomic_DNA"/>
</dbReference>
<comment type="catalytic activity">
    <reaction evidence="9 10 12">
        <text>L-threonyl-[protein] + FAD = FMN-L-threonyl-[protein] + AMP + H(+)</text>
        <dbReference type="Rhea" id="RHEA:36847"/>
        <dbReference type="Rhea" id="RHEA-COMP:11060"/>
        <dbReference type="Rhea" id="RHEA-COMP:11061"/>
        <dbReference type="ChEBI" id="CHEBI:15378"/>
        <dbReference type="ChEBI" id="CHEBI:30013"/>
        <dbReference type="ChEBI" id="CHEBI:57692"/>
        <dbReference type="ChEBI" id="CHEBI:74257"/>
        <dbReference type="ChEBI" id="CHEBI:456215"/>
        <dbReference type="EC" id="2.7.1.180"/>
    </reaction>
</comment>
<evidence type="ECO:0000313" key="13">
    <source>
        <dbReference type="EMBL" id="CUQ86225.1"/>
    </source>
</evidence>
<feature type="binding site" evidence="11">
    <location>
        <position position="288"/>
    </location>
    <ligand>
        <name>Mg(2+)</name>
        <dbReference type="ChEBI" id="CHEBI:18420"/>
    </ligand>
</feature>
<evidence type="ECO:0000256" key="12">
    <source>
        <dbReference type="RuleBase" id="RU363002"/>
    </source>
</evidence>
<evidence type="ECO:0000256" key="6">
    <source>
        <dbReference type="ARBA" id="ARBA00022827"/>
    </source>
</evidence>
<keyword evidence="4 10" id="KW-0808">Transferase</keyword>
<dbReference type="InterPro" id="IPR003374">
    <property type="entry name" value="ApbE-like_sf"/>
</dbReference>
<keyword evidence="5 10" id="KW-0479">Metal-binding</keyword>
<dbReference type="PANTHER" id="PTHR30040:SF2">
    <property type="entry name" value="FAD:PROTEIN FMN TRANSFERASE"/>
    <property type="match status" value="1"/>
</dbReference>
<keyword evidence="12" id="KW-0472">Membrane</keyword>
<feature type="binding site" evidence="11">
    <location>
        <position position="175"/>
    </location>
    <ligand>
        <name>Mg(2+)</name>
        <dbReference type="ChEBI" id="CHEBI:18420"/>
    </ligand>
</feature>
<keyword evidence="6 10" id="KW-0274">FAD</keyword>
<evidence type="ECO:0000256" key="4">
    <source>
        <dbReference type="ARBA" id="ARBA00022679"/>
    </source>
</evidence>
<organism evidence="13 14">
    <name type="scientific">Lachnospira eligens</name>
    <dbReference type="NCBI Taxonomy" id="39485"/>
    <lineage>
        <taxon>Bacteria</taxon>
        <taxon>Bacillati</taxon>
        <taxon>Bacillota</taxon>
        <taxon>Clostridia</taxon>
        <taxon>Lachnospirales</taxon>
        <taxon>Lachnospiraceae</taxon>
        <taxon>Lachnospira</taxon>
    </lineage>
</organism>
<dbReference type="PIRSF" id="PIRSF006268">
    <property type="entry name" value="ApbE"/>
    <property type="match status" value="1"/>
</dbReference>
<dbReference type="PANTHER" id="PTHR30040">
    <property type="entry name" value="THIAMINE BIOSYNTHESIS LIPOPROTEIN APBE"/>
    <property type="match status" value="1"/>
</dbReference>
<keyword evidence="12" id="KW-0997">Cell inner membrane</keyword>
<gene>
    <name evidence="13" type="primary">apbE_2</name>
    <name evidence="13" type="ORF">ERS852492_01800</name>
</gene>
<comment type="function">
    <text evidence="12">Flavin transferase that catalyzes the transfer of the FMN moiety of FAD and its covalent binding to the hydroxyl group of a threonine residue in a target flavoprotein.</text>
</comment>
<comment type="subcellular location">
    <subcellularLocation>
        <location evidence="12">Cell inner membrane</location>
        <topology evidence="12">Lipid-anchor</topology>
        <orientation evidence="12">Periplasmic side</orientation>
    </subcellularLocation>
</comment>
<evidence type="ECO:0000256" key="10">
    <source>
        <dbReference type="PIRNR" id="PIRNR006268"/>
    </source>
</evidence>
<feature type="binding site" evidence="11">
    <location>
        <position position="292"/>
    </location>
    <ligand>
        <name>Mg(2+)</name>
        <dbReference type="ChEBI" id="CHEBI:18420"/>
    </ligand>
</feature>
<reference evidence="13 14" key="1">
    <citation type="submission" date="2015-09" db="EMBL/GenBank/DDBJ databases">
        <authorList>
            <consortium name="Pathogen Informatics"/>
        </authorList>
    </citation>
    <scope>NUCLEOTIDE SEQUENCE [LARGE SCALE GENOMIC DNA]</scope>
    <source>
        <strain evidence="13 14">2789STDY5834878</strain>
    </source>
</reference>
<comment type="cofactor">
    <cofactor evidence="11">
        <name>Mg(2+)</name>
        <dbReference type="ChEBI" id="CHEBI:18420"/>
    </cofactor>
    <cofactor evidence="11">
        <name>Mn(2+)</name>
        <dbReference type="ChEBI" id="CHEBI:29035"/>
    </cofactor>
    <text evidence="11">Magnesium. Can also use manganese.</text>
</comment>
<evidence type="ECO:0000256" key="9">
    <source>
        <dbReference type="ARBA" id="ARBA00048540"/>
    </source>
</evidence>
<evidence type="ECO:0000256" key="1">
    <source>
        <dbReference type="ARBA" id="ARBA00011955"/>
    </source>
</evidence>
<proteinExistence type="inferred from homology"/>
<evidence type="ECO:0000313" key="14">
    <source>
        <dbReference type="Proteomes" id="UP000095780"/>
    </source>
</evidence>
<dbReference type="PROSITE" id="PS51257">
    <property type="entry name" value="PROKAR_LIPOPROTEIN"/>
    <property type="match status" value="1"/>
</dbReference>
<dbReference type="GO" id="GO:0046872">
    <property type="term" value="F:metal ion binding"/>
    <property type="evidence" value="ECO:0007669"/>
    <property type="project" value="UniProtKB-UniRule"/>
</dbReference>
<name>A0A174ZFY4_9FIRM</name>
<dbReference type="RefSeq" id="WP_055287330.1">
    <property type="nucleotide sequence ID" value="NZ_CABIXW010000004.1"/>
</dbReference>
<dbReference type="AlphaFoldDB" id="A0A174ZFY4"/>